<proteinExistence type="predicted"/>
<dbReference type="PANTHER" id="PTHR31111">
    <property type="entry name" value="BNAA05G37150D PROTEIN-RELATED"/>
    <property type="match status" value="1"/>
</dbReference>
<dbReference type="InterPro" id="IPR013187">
    <property type="entry name" value="F-box-assoc_dom_typ3"/>
</dbReference>
<dbReference type="RefSeq" id="XP_019097317.1">
    <property type="nucleotide sequence ID" value="XM_019241772.1"/>
</dbReference>
<keyword evidence="2" id="KW-1185">Reference proteome</keyword>
<dbReference type="PANTHER" id="PTHR31111:SF78">
    <property type="entry name" value="F-BOX ASSOCIATED UBIQUITINATION EFFECTOR FAMILY PROTEIN"/>
    <property type="match status" value="1"/>
</dbReference>
<dbReference type="InterPro" id="IPR017451">
    <property type="entry name" value="F-box-assoc_interact_dom"/>
</dbReference>
<evidence type="ECO:0000259" key="1">
    <source>
        <dbReference type="PROSITE" id="PS50181"/>
    </source>
</evidence>
<dbReference type="Proteomes" id="UP000694864">
    <property type="component" value="Chromosome 20"/>
</dbReference>
<reference evidence="2" key="1">
    <citation type="journal article" date="2014" name="Nat. Commun.">
        <title>The emerging biofuel crop Camelina sativa retains a highly undifferentiated hexaploid genome structure.</title>
        <authorList>
            <person name="Kagale S."/>
            <person name="Koh C."/>
            <person name="Nixon J."/>
            <person name="Bollina V."/>
            <person name="Clarke W.E."/>
            <person name="Tuteja R."/>
            <person name="Spillane C."/>
            <person name="Robinson S.J."/>
            <person name="Links M.G."/>
            <person name="Clarke C."/>
            <person name="Higgins E.E."/>
            <person name="Huebert T."/>
            <person name="Sharpe A.G."/>
            <person name="Parkin I.A."/>
        </authorList>
    </citation>
    <scope>NUCLEOTIDE SEQUENCE [LARGE SCALE GENOMIC DNA]</scope>
    <source>
        <strain evidence="2">cv. DH55</strain>
    </source>
</reference>
<dbReference type="GeneID" id="109131144"/>
<reference evidence="3" key="2">
    <citation type="submission" date="2025-08" db="UniProtKB">
        <authorList>
            <consortium name="RefSeq"/>
        </authorList>
    </citation>
    <scope>IDENTIFICATION</scope>
    <source>
        <tissue evidence="3">Leaf</tissue>
    </source>
</reference>
<organism evidence="2 3">
    <name type="scientific">Camelina sativa</name>
    <name type="common">False flax</name>
    <name type="synonym">Myagrum sativum</name>
    <dbReference type="NCBI Taxonomy" id="90675"/>
    <lineage>
        <taxon>Eukaryota</taxon>
        <taxon>Viridiplantae</taxon>
        <taxon>Streptophyta</taxon>
        <taxon>Embryophyta</taxon>
        <taxon>Tracheophyta</taxon>
        <taxon>Spermatophyta</taxon>
        <taxon>Magnoliopsida</taxon>
        <taxon>eudicotyledons</taxon>
        <taxon>Gunneridae</taxon>
        <taxon>Pentapetalae</taxon>
        <taxon>rosids</taxon>
        <taxon>malvids</taxon>
        <taxon>Brassicales</taxon>
        <taxon>Brassicaceae</taxon>
        <taxon>Camelineae</taxon>
        <taxon>Camelina</taxon>
    </lineage>
</organism>
<sequence>MENVKRVKGSSSYLPRDLIQKILVKLPAKSVPKLIVVSKLWSSIIRSKSFIDQYLERSLPRPRSLFSFERNSILFFHSISQSQEEAEAAAPYSCTTTSSFSVRLDPPLLSEGYYITPPVRGLVCVQDLDKVVITNPSTGQFFVLPKVRTERRRISRFFGYDPIGDEYKVLCMTALRVTLGTKPVMSEEHQVFTLGGEAAWRMIKCKVPHCPVTRGLWMTNGVIYYGAWSTSEKEKRVSLVVCFDVRSEEFTFVKLPDGVQVLDSDSALVNYEGKVALLNYAHNGNFDMRVLEDVVKQEWSKISIVVPSWDDLVRTCFLYCRGVISSGEFIFSTDFYSDGRFFIVSYDPKKDVARTKRLEIEGLGDNLHYGVVLLDYAECPIFL</sequence>
<evidence type="ECO:0000313" key="3">
    <source>
        <dbReference type="RefSeq" id="XP_019097317.1"/>
    </source>
</evidence>
<feature type="domain" description="F-box" evidence="1">
    <location>
        <begin position="8"/>
        <end position="54"/>
    </location>
</feature>
<dbReference type="Pfam" id="PF00646">
    <property type="entry name" value="F-box"/>
    <property type="match status" value="1"/>
</dbReference>
<dbReference type="PROSITE" id="PS50181">
    <property type="entry name" value="FBOX"/>
    <property type="match status" value="1"/>
</dbReference>
<protein>
    <submittedName>
        <fullName evidence="3">F-box/kelch-repeat protein At3g04660-like</fullName>
    </submittedName>
</protein>
<name>A0ABM1RE79_CAMSA</name>
<dbReference type="SUPFAM" id="SSF81383">
    <property type="entry name" value="F-box domain"/>
    <property type="match status" value="1"/>
</dbReference>
<dbReference type="InterPro" id="IPR036047">
    <property type="entry name" value="F-box-like_dom_sf"/>
</dbReference>
<dbReference type="Pfam" id="PF08268">
    <property type="entry name" value="FBA_3"/>
    <property type="match status" value="1"/>
</dbReference>
<gene>
    <name evidence="3" type="primary">LOC109131144</name>
</gene>
<dbReference type="NCBIfam" id="TIGR01640">
    <property type="entry name" value="F_box_assoc_1"/>
    <property type="match status" value="1"/>
</dbReference>
<accession>A0ABM1RE79</accession>
<evidence type="ECO:0000313" key="2">
    <source>
        <dbReference type="Proteomes" id="UP000694864"/>
    </source>
</evidence>
<dbReference type="InterPro" id="IPR001810">
    <property type="entry name" value="F-box_dom"/>
</dbReference>
<dbReference type="SMART" id="SM00256">
    <property type="entry name" value="FBOX"/>
    <property type="match status" value="1"/>
</dbReference>